<evidence type="ECO:0000313" key="2">
    <source>
        <dbReference type="EMBL" id="KAK8580554.1"/>
    </source>
</evidence>
<reference evidence="2 3" key="1">
    <citation type="journal article" date="2024" name="G3 (Bethesda)">
        <title>Genome assembly of Hibiscus sabdariffa L. provides insights into metabolisms of medicinal natural products.</title>
        <authorList>
            <person name="Kim T."/>
        </authorList>
    </citation>
    <scope>NUCLEOTIDE SEQUENCE [LARGE SCALE GENOMIC DNA]</scope>
    <source>
        <strain evidence="2">TK-2024</strain>
        <tissue evidence="2">Old leaves</tissue>
    </source>
</reference>
<dbReference type="PANTHER" id="PTHR35281:SF3">
    <property type="entry name" value="BNAA07G07520D PROTEIN"/>
    <property type="match status" value="1"/>
</dbReference>
<keyword evidence="1" id="KW-0812">Transmembrane</keyword>
<evidence type="ECO:0000313" key="3">
    <source>
        <dbReference type="Proteomes" id="UP001472677"/>
    </source>
</evidence>
<keyword evidence="1" id="KW-1133">Transmembrane helix</keyword>
<keyword evidence="3" id="KW-1185">Reference proteome</keyword>
<protein>
    <submittedName>
        <fullName evidence="2">Uncharacterized protein</fullName>
    </submittedName>
</protein>
<gene>
    <name evidence="2" type="ORF">V6N12_070820</name>
</gene>
<organism evidence="2 3">
    <name type="scientific">Hibiscus sabdariffa</name>
    <name type="common">roselle</name>
    <dbReference type="NCBI Taxonomy" id="183260"/>
    <lineage>
        <taxon>Eukaryota</taxon>
        <taxon>Viridiplantae</taxon>
        <taxon>Streptophyta</taxon>
        <taxon>Embryophyta</taxon>
        <taxon>Tracheophyta</taxon>
        <taxon>Spermatophyta</taxon>
        <taxon>Magnoliopsida</taxon>
        <taxon>eudicotyledons</taxon>
        <taxon>Gunneridae</taxon>
        <taxon>Pentapetalae</taxon>
        <taxon>rosids</taxon>
        <taxon>malvids</taxon>
        <taxon>Malvales</taxon>
        <taxon>Malvaceae</taxon>
        <taxon>Malvoideae</taxon>
        <taxon>Hibiscus</taxon>
    </lineage>
</organism>
<feature type="transmembrane region" description="Helical" evidence="1">
    <location>
        <begin position="161"/>
        <end position="180"/>
    </location>
</feature>
<sequence>MKGLTEGLTILERSNTSTQTLPIGNSEIVVVSFGGGWITLKSKALGTRGVKSGTCIFRLARNDRNSAFTTTHPSFLQRKSRGFFFRPVFFLSCLAASCPSIYPFELLFVLRKAWVYFSIITSGLNQRFTKCRGLSSIVCAWWFSFLLISVEFERGFNSFNLVPLAIGNFWVGGVIMYISVTIKRYRAIKEVGKIKMSVGVIAYYKLVQVCQAEYFRQLLKPVT</sequence>
<evidence type="ECO:0000256" key="1">
    <source>
        <dbReference type="SAM" id="Phobius"/>
    </source>
</evidence>
<feature type="transmembrane region" description="Helical" evidence="1">
    <location>
        <begin position="131"/>
        <end position="149"/>
    </location>
</feature>
<proteinExistence type="predicted"/>
<dbReference type="PANTHER" id="PTHR35281">
    <property type="entry name" value="BNAA02G34170D PROTEIN"/>
    <property type="match status" value="1"/>
</dbReference>
<feature type="transmembrane region" description="Helical" evidence="1">
    <location>
        <begin position="83"/>
        <end position="102"/>
    </location>
</feature>
<dbReference type="EMBL" id="JBBPBM010000006">
    <property type="protein sequence ID" value="KAK8580554.1"/>
    <property type="molecule type" value="Genomic_DNA"/>
</dbReference>
<keyword evidence="1" id="KW-0472">Membrane</keyword>
<accession>A0ABR2FIJ2</accession>
<dbReference type="Proteomes" id="UP001472677">
    <property type="component" value="Unassembled WGS sequence"/>
</dbReference>
<name>A0ABR2FIJ2_9ROSI</name>
<comment type="caution">
    <text evidence="2">The sequence shown here is derived from an EMBL/GenBank/DDBJ whole genome shotgun (WGS) entry which is preliminary data.</text>
</comment>